<dbReference type="GeneID" id="92051760"/>
<comment type="caution">
    <text evidence="7">The sequence shown here is derived from an EMBL/GenBank/DDBJ whole genome shotgun (WGS) entry which is preliminary data.</text>
</comment>
<dbReference type="Proteomes" id="UP001433268">
    <property type="component" value="Unassembled WGS sequence"/>
</dbReference>
<sequence>MSAPGASFPPRFRPGSGGTTQGASGGGSQASQAGTSNNIALWPRSPWAERFDIRDVPFDFGDGLRHSGRAPEFPRLDALNYHDLPSQWPVAMPDDQGLDRLFHTEKWQETTLHGQRSWQVGAINEYMAHLPYHGGHSANYDHGQNYANYQSHLFTVDESRWFNFLRKDNWFDLEQKPYVNETRPHIQQWTVKDPRIWSEMSILIEFAYRVLDQLIRERDQCRPGPGAYEVAARARLEHLTRFASFSFTDEWDEEQADVAARGLTTTVDDPSRAGEQGYVQSTLVLLHAPFLRGLCEDAPPTLTPAEASFSRHDNAITHAITIQRRNERWATTPGTEPYLGDEQMSEMGISFERHLDGGATYHMGNHSRWALTPGRTNREKLQVLCLSEENVALPLWNYNQVPRDALDLGFLQKRYPVNFLWHMPPFFASLLFTDQYWNDVVAKKGRNALKPPAVCYTPIIRMDANGKSHTYAAQLSNMAPAVDELRGPLQQVRAAWQDRNTQMAQLRPWFSGERAEWQKSLWGWSGMRTMIQVFRSYHAQRNLRGCHEAMRYITDAVSYIMLNPGDPIYIQERMSYRPYYVLSILMAASLPLEDVLEEPLVDILRNHSTTQLVNWKTATKVVTRTLERSRVRIPMTGVPGNSAPRHQLDYLTFAMSQFPIGNSTPKPWRDAILNCYRHLYQQRMNPSMYTWDWAEFAFDVPAYSRSAAYVIANLGRDMAQSENTSTGARAEAAPRVYTASEIAANNWVIVPTSNNVPEVWDPTGVANGVHGSGVAAQNLLVDMRHCGKVLKGDADPAARAFRRELKSDPDRHMGQLLVWYLESEVLELNGALSREHLKMDGDEWVYDITKFLANATDDEKRAVLSDHPTDPGYLDGNQISEELWGKLNRYICGALRPDIAAPITLMADSPQLLTSSELRAYDNPDSGAYIAIDEFIYDITNYIDHHPTPVTMLAQLAGQDATQDFYQYHPGGIASLKLFHEGHTMARVGRLLPEWDGRTIRADEFALHEYVYKVDATYQLGYAGQDMTSTFVGTGYSPYKPDLLKVHLKSSELAVAKRAPAQNTASLRVTRAELQTHNDANGGQGAWVAVSESGMVYDVTSVIKHPEYFEDIPVDLGNCVGGEITGAAMWMGVHVPHRNQGVLGP</sequence>
<evidence type="ECO:0000256" key="2">
    <source>
        <dbReference type="ARBA" id="ARBA00022723"/>
    </source>
</evidence>
<dbReference type="EMBL" id="JAQQWN010000010">
    <property type="protein sequence ID" value="KAK8062289.1"/>
    <property type="molecule type" value="Genomic_DNA"/>
</dbReference>
<dbReference type="InterPro" id="IPR050668">
    <property type="entry name" value="Cytochrome_b5"/>
</dbReference>
<reference evidence="7 8" key="1">
    <citation type="submission" date="2023-01" db="EMBL/GenBank/DDBJ databases">
        <title>Analysis of 21 Apiospora genomes using comparative genomics revels a genus with tremendous synthesis potential of carbohydrate active enzymes and secondary metabolites.</title>
        <authorList>
            <person name="Sorensen T."/>
        </authorList>
    </citation>
    <scope>NUCLEOTIDE SEQUENCE [LARGE SCALE GENOMIC DNA]</scope>
    <source>
        <strain evidence="7 8">CBS 114990</strain>
    </source>
</reference>
<dbReference type="RefSeq" id="XP_066660888.1">
    <property type="nucleotide sequence ID" value="XM_066818700.1"/>
</dbReference>
<organism evidence="7 8">
    <name type="scientific">Apiospora hydei</name>
    <dbReference type="NCBI Taxonomy" id="1337664"/>
    <lineage>
        <taxon>Eukaryota</taxon>
        <taxon>Fungi</taxon>
        <taxon>Dikarya</taxon>
        <taxon>Ascomycota</taxon>
        <taxon>Pezizomycotina</taxon>
        <taxon>Sordariomycetes</taxon>
        <taxon>Xylariomycetidae</taxon>
        <taxon>Amphisphaeriales</taxon>
        <taxon>Apiosporaceae</taxon>
        <taxon>Apiospora</taxon>
    </lineage>
</organism>
<evidence type="ECO:0000313" key="8">
    <source>
        <dbReference type="Proteomes" id="UP001433268"/>
    </source>
</evidence>
<dbReference type="PROSITE" id="PS50255">
    <property type="entry name" value="CYTOCHROME_B5_2"/>
    <property type="match status" value="1"/>
</dbReference>
<dbReference type="PANTHER" id="PTHR19359">
    <property type="entry name" value="CYTOCHROME B5"/>
    <property type="match status" value="1"/>
</dbReference>
<evidence type="ECO:0000256" key="3">
    <source>
        <dbReference type="ARBA" id="ARBA00023004"/>
    </source>
</evidence>
<keyword evidence="8" id="KW-1185">Reference proteome</keyword>
<feature type="compositionally biased region" description="Gly residues" evidence="5">
    <location>
        <begin position="15"/>
        <end position="28"/>
    </location>
</feature>
<evidence type="ECO:0000256" key="5">
    <source>
        <dbReference type="SAM" id="MobiDB-lite"/>
    </source>
</evidence>
<dbReference type="InterPro" id="IPR036400">
    <property type="entry name" value="Cyt_B5-like_heme/steroid_sf"/>
</dbReference>
<dbReference type="PANTHER" id="PTHR19359:SF14">
    <property type="entry name" value="CYTOCHROME B5 A"/>
    <property type="match status" value="1"/>
</dbReference>
<keyword evidence="3" id="KW-0408">Iron</keyword>
<dbReference type="SUPFAM" id="SSF55856">
    <property type="entry name" value="Cytochrome b5-like heme/steroid binding domain"/>
    <property type="match status" value="2"/>
</dbReference>
<protein>
    <recommendedName>
        <fullName evidence="6">Cytochrome b5 heme-binding domain-containing protein</fullName>
    </recommendedName>
</protein>
<dbReference type="Pfam" id="PF00173">
    <property type="entry name" value="Cyt-b5"/>
    <property type="match status" value="1"/>
</dbReference>
<dbReference type="InterPro" id="IPR001199">
    <property type="entry name" value="Cyt_B5-like_heme/steroid-bd"/>
</dbReference>
<accession>A0ABR1UTN4</accession>
<keyword evidence="2" id="KW-0479">Metal-binding</keyword>
<name>A0ABR1UTN4_9PEZI</name>
<dbReference type="SMART" id="SM01117">
    <property type="entry name" value="Cyt-b5"/>
    <property type="match status" value="2"/>
</dbReference>
<keyword evidence="1" id="KW-0349">Heme</keyword>
<proteinExistence type="inferred from homology"/>
<dbReference type="Gene3D" id="3.10.120.10">
    <property type="entry name" value="Cytochrome b5-like heme/steroid binding domain"/>
    <property type="match status" value="1"/>
</dbReference>
<evidence type="ECO:0000256" key="4">
    <source>
        <dbReference type="ARBA" id="ARBA00038168"/>
    </source>
</evidence>
<evidence type="ECO:0000313" key="7">
    <source>
        <dbReference type="EMBL" id="KAK8062289.1"/>
    </source>
</evidence>
<evidence type="ECO:0000259" key="6">
    <source>
        <dbReference type="PROSITE" id="PS50255"/>
    </source>
</evidence>
<feature type="region of interest" description="Disordered" evidence="5">
    <location>
        <begin position="1"/>
        <end position="35"/>
    </location>
</feature>
<feature type="domain" description="Cytochrome b5 heme-binding" evidence="6">
    <location>
        <begin position="910"/>
        <end position="992"/>
    </location>
</feature>
<gene>
    <name evidence="7" type="ORF">PG997_014386</name>
</gene>
<comment type="similarity">
    <text evidence="4">Belongs to the cytochrome b5 family.</text>
</comment>
<evidence type="ECO:0000256" key="1">
    <source>
        <dbReference type="ARBA" id="ARBA00022617"/>
    </source>
</evidence>